<evidence type="ECO:0000259" key="6">
    <source>
        <dbReference type="PROSITE" id="PS51671"/>
    </source>
</evidence>
<dbReference type="PANTHER" id="PTHR47320:SF1">
    <property type="entry name" value="BIFUNCTIONAL URIDYLYLTRANSFERASE_URIDYLYL-REMOVING ENZYME"/>
    <property type="match status" value="1"/>
</dbReference>
<dbReference type="InterPro" id="IPR045865">
    <property type="entry name" value="ACT-like_dom_sf"/>
</dbReference>
<evidence type="ECO:0000256" key="5">
    <source>
        <dbReference type="ARBA" id="ARBA00023268"/>
    </source>
</evidence>
<dbReference type="PROSITE" id="PS51671">
    <property type="entry name" value="ACT"/>
    <property type="match status" value="1"/>
</dbReference>
<name>A0A381UPD3_9ZZZZ</name>
<reference evidence="7" key="1">
    <citation type="submission" date="2018-05" db="EMBL/GenBank/DDBJ databases">
        <authorList>
            <person name="Lanie J.A."/>
            <person name="Ng W.-L."/>
            <person name="Kazmierczak K.M."/>
            <person name="Andrzejewski T.M."/>
            <person name="Davidsen T.M."/>
            <person name="Wayne K.J."/>
            <person name="Tettelin H."/>
            <person name="Glass J.I."/>
            <person name="Rusch D."/>
            <person name="Podicherti R."/>
            <person name="Tsui H.-C.T."/>
            <person name="Winkler M.E."/>
        </authorList>
    </citation>
    <scope>NUCLEOTIDE SEQUENCE</scope>
</reference>
<keyword evidence="5" id="KW-0511">Multifunctional enzyme</keyword>
<protein>
    <recommendedName>
        <fullName evidence="6">ACT domain-containing protein</fullName>
    </recommendedName>
</protein>
<evidence type="ECO:0000256" key="4">
    <source>
        <dbReference type="ARBA" id="ARBA00022842"/>
    </source>
</evidence>
<dbReference type="SUPFAM" id="SSF81593">
    <property type="entry name" value="Nucleotidyltransferase substrate binding subunit/domain"/>
    <property type="match status" value="1"/>
</dbReference>
<dbReference type="SUPFAM" id="SSF81891">
    <property type="entry name" value="Poly A polymerase C-terminal region-like"/>
    <property type="match status" value="1"/>
</dbReference>
<dbReference type="PIRSF" id="PIRSF006288">
    <property type="entry name" value="PII_uridyltransf"/>
    <property type="match status" value="1"/>
</dbReference>
<keyword evidence="3" id="KW-0378">Hydrolase</keyword>
<proteinExistence type="inferred from homology"/>
<dbReference type="GO" id="GO:0016787">
    <property type="term" value="F:hydrolase activity"/>
    <property type="evidence" value="ECO:0007669"/>
    <property type="project" value="UniProtKB-KW"/>
</dbReference>
<dbReference type="Pfam" id="PF08335">
    <property type="entry name" value="GlnD_UR_UTase"/>
    <property type="match status" value="1"/>
</dbReference>
<organism evidence="7">
    <name type="scientific">marine metagenome</name>
    <dbReference type="NCBI Taxonomy" id="408172"/>
    <lineage>
        <taxon>unclassified sequences</taxon>
        <taxon>metagenomes</taxon>
        <taxon>ecological metagenomes</taxon>
    </lineage>
</organism>
<dbReference type="GO" id="GO:0008773">
    <property type="term" value="F:[protein-PII] uridylyltransferase activity"/>
    <property type="evidence" value="ECO:0007669"/>
    <property type="project" value="InterPro"/>
</dbReference>
<accession>A0A381UPD3</accession>
<evidence type="ECO:0000256" key="2">
    <source>
        <dbReference type="ARBA" id="ARBA00022695"/>
    </source>
</evidence>
<feature type="domain" description="ACT" evidence="6">
    <location>
        <begin position="825"/>
        <end position="902"/>
    </location>
</feature>
<dbReference type="InterPro" id="IPR010043">
    <property type="entry name" value="UTase/UR"/>
</dbReference>
<dbReference type="PANTHER" id="PTHR47320">
    <property type="entry name" value="BIFUNCTIONAL URIDYLYLTRANSFERASE/URIDYLYL-REMOVING ENZYME"/>
    <property type="match status" value="1"/>
</dbReference>
<evidence type="ECO:0000256" key="3">
    <source>
        <dbReference type="ARBA" id="ARBA00022801"/>
    </source>
</evidence>
<gene>
    <name evidence="7" type="ORF">METZ01_LOCUS82342</name>
</gene>
<dbReference type="EMBL" id="UINC01006763">
    <property type="protein sequence ID" value="SVA29488.1"/>
    <property type="molecule type" value="Genomic_DNA"/>
</dbReference>
<dbReference type="SUPFAM" id="SSF81301">
    <property type="entry name" value="Nucleotidyltransferase"/>
    <property type="match status" value="1"/>
</dbReference>
<dbReference type="InterPro" id="IPR002912">
    <property type="entry name" value="ACT_dom"/>
</dbReference>
<keyword evidence="4" id="KW-0460">Magnesium</keyword>
<dbReference type="SUPFAM" id="SSF55021">
    <property type="entry name" value="ACT-like"/>
    <property type="match status" value="1"/>
</dbReference>
<dbReference type="HAMAP" id="MF_00277">
    <property type="entry name" value="PII_uridylyl_transf"/>
    <property type="match status" value="1"/>
</dbReference>
<dbReference type="Gene3D" id="3.30.460.10">
    <property type="entry name" value="Beta Polymerase, domain 2"/>
    <property type="match status" value="1"/>
</dbReference>
<dbReference type="InterPro" id="IPR043519">
    <property type="entry name" value="NT_sf"/>
</dbReference>
<dbReference type="CDD" id="cd05401">
    <property type="entry name" value="NT_GlnE_GlnD_like"/>
    <property type="match status" value="1"/>
</dbReference>
<sequence length="902" mass="103905">MDHTNPKHPFGIDFNKIPPIPDDPAELTKYLSAFKNLLKIEQDKIKRFHRSGAGGREVVQAHTSFIDSVICYIIEELAASRKKPSPYTLLEEFSLIAVGGYGRGELNPCSDIDLLFLTSKNIRRSTDLLIQDFIPILWDLGLEVGSSCRTLQECLLLAGKDVTAKTSMIETRFMIGSQTKYKKFFQSIEKNSLRKNIKGFLDEKSKEKNLRYKEGVGPSSDPEPNIKESVGGLRDYHTALWAVAIRFGCLSFREIPRNDIISPEELDILNLSIDFTLRVRNELHYLKNKKQDVLTHDLQKEVSANLGYKETNEVLRVEEFMHNYFVHATHIHQYSEIIFQRCIETRRTVKKVLSSLAKKNLGYGFHASGGNLTIEEEGSDTLFEKNPSLILTTFELCQTHNLMPTYQIKRLIKKQTHSLDAVLAKESEIKNFILNTLKNSNSERFLRLMHEVGVLGVLLPEYGRAHCRVSYDFYHHYTADEHSLRMIRFLEELENKPNSFKEFSENYKQLNSKFLLKLSTFIQPIRKRKYLEDPDEHSKNISLATVHLDLNTEEFQTIDFLISNAYLMIETALHSDIRQPTVIENFAKKVGSIEKLDLLYLRSYAELRAVAPGTLTSWKKVVLSELHQRSRDYFQHPESLDSRPLTTWVEVYKILHWEFPPEDLESHFNNLPEDYLATVKVEEAALHMRLIRSLKDKSFIFNHSYNDEGKLHQIILCCPVKFDAFKVLVGTLTAQSINILEAKIFIRKDGIIIISANIEATERLTANNLEIWKNLKEDLGNIFKGHENLSNLLAQRTRYISEKKITEAIIPKAEVYNENDPHFSVIRIEARDHLGMLYKISTVFADFGIQTHSAKISTLGGHGIDVFYVSLQNKKILSEKLVRHVKEKIISVMMVQNPEDID</sequence>
<evidence type="ECO:0000313" key="7">
    <source>
        <dbReference type="EMBL" id="SVA29488.1"/>
    </source>
</evidence>
<evidence type="ECO:0000256" key="1">
    <source>
        <dbReference type="ARBA" id="ARBA00022679"/>
    </source>
</evidence>
<keyword evidence="2" id="KW-0548">Nucleotidyltransferase</keyword>
<dbReference type="CDD" id="cd04899">
    <property type="entry name" value="ACT_ACR-UUR-like_2"/>
    <property type="match status" value="1"/>
</dbReference>
<dbReference type="InterPro" id="IPR013546">
    <property type="entry name" value="PII_UdlTrfase/GS_AdlTrfase"/>
</dbReference>
<dbReference type="AlphaFoldDB" id="A0A381UPD3"/>
<keyword evidence="1" id="KW-0808">Transferase</keyword>